<sequence length="56" mass="5993">MKSGMILPGQEIANVSLDKALDPGAYKGNVKLEFYDLEAKKKVGETSVGVDITVHS</sequence>
<evidence type="ECO:0000313" key="1">
    <source>
        <dbReference type="EMBL" id="OTP10356.1"/>
    </source>
</evidence>
<comment type="caution">
    <text evidence="1">The sequence shown here is derived from an EMBL/GenBank/DDBJ whole genome shotgun (WGS) entry which is preliminary data.</text>
</comment>
<gene>
    <name evidence="1" type="ORF">A5844_002056</name>
</gene>
<organism evidence="1 2">
    <name type="scientific">Candidatus Enterococcus wittei</name>
    <dbReference type="NCBI Taxonomy" id="1987383"/>
    <lineage>
        <taxon>Bacteria</taxon>
        <taxon>Bacillati</taxon>
        <taxon>Bacillota</taxon>
        <taxon>Bacilli</taxon>
        <taxon>Lactobacillales</taxon>
        <taxon>Enterococcaceae</taxon>
        <taxon>Enterococcus</taxon>
    </lineage>
</organism>
<keyword evidence="2" id="KW-1185">Reference proteome</keyword>
<dbReference type="AlphaFoldDB" id="A0A242JYG1"/>
<dbReference type="EMBL" id="NGMO01000003">
    <property type="protein sequence ID" value="OTP10356.1"/>
    <property type="molecule type" value="Genomic_DNA"/>
</dbReference>
<name>A0A242JYG1_9ENTE</name>
<evidence type="ECO:0000313" key="2">
    <source>
        <dbReference type="Proteomes" id="UP000194933"/>
    </source>
</evidence>
<protein>
    <submittedName>
        <fullName evidence="1">Uncharacterized protein</fullName>
    </submittedName>
</protein>
<reference evidence="1 2" key="1">
    <citation type="submission" date="2017-05" db="EMBL/GenBank/DDBJ databases">
        <title>The Genome Sequence of Enterococcus sp. 10A9_DIV0425.</title>
        <authorList>
            <consortium name="The Broad Institute Genomics Platform"/>
            <consortium name="The Broad Institute Genomic Center for Infectious Diseases"/>
            <person name="Earl A."/>
            <person name="Manson A."/>
            <person name="Schwartman J."/>
            <person name="Gilmore M."/>
            <person name="Abouelleil A."/>
            <person name="Cao P."/>
            <person name="Chapman S."/>
            <person name="Cusick C."/>
            <person name="Shea T."/>
            <person name="Young S."/>
            <person name="Neafsey D."/>
            <person name="Nusbaum C."/>
            <person name="Birren B."/>
        </authorList>
    </citation>
    <scope>NUCLEOTIDE SEQUENCE [LARGE SCALE GENOMIC DNA]</scope>
    <source>
        <strain evidence="1 2">10A9_DIV0425</strain>
    </source>
</reference>
<proteinExistence type="predicted"/>
<accession>A0A242JYG1</accession>
<dbReference type="Proteomes" id="UP000194933">
    <property type="component" value="Unassembled WGS sequence"/>
</dbReference>